<evidence type="ECO:0000256" key="11">
    <source>
        <dbReference type="NCBIfam" id="TIGR00551"/>
    </source>
</evidence>
<keyword evidence="13" id="KW-0472">Membrane</keyword>
<dbReference type="NCBIfam" id="TIGR00551">
    <property type="entry name" value="nadB"/>
    <property type="match status" value="1"/>
</dbReference>
<dbReference type="PANTHER" id="PTHR42716">
    <property type="entry name" value="L-ASPARTATE OXIDASE"/>
    <property type="match status" value="1"/>
</dbReference>
<keyword evidence="7 12" id="KW-0662">Pyridine nucleotide biosynthesis</keyword>
<evidence type="ECO:0000259" key="14">
    <source>
        <dbReference type="Pfam" id="PF00890"/>
    </source>
</evidence>
<dbReference type="Pfam" id="PF02910">
    <property type="entry name" value="Succ_DH_flav_C"/>
    <property type="match status" value="1"/>
</dbReference>
<evidence type="ECO:0000256" key="5">
    <source>
        <dbReference type="ARBA" id="ARBA00021901"/>
    </source>
</evidence>
<dbReference type="Gene3D" id="1.20.58.100">
    <property type="entry name" value="Fumarate reductase/succinate dehydrogenase flavoprotein-like, C-terminal domain"/>
    <property type="match status" value="1"/>
</dbReference>
<dbReference type="SUPFAM" id="SSF51905">
    <property type="entry name" value="FAD/NAD(P)-binding domain"/>
    <property type="match status" value="1"/>
</dbReference>
<dbReference type="PANTHER" id="PTHR42716:SF2">
    <property type="entry name" value="L-ASPARTATE OXIDASE, CHLOROPLASTIC"/>
    <property type="match status" value="1"/>
</dbReference>
<comment type="function">
    <text evidence="12">Catalyzes the oxidation of L-aspartate to iminoaspartate.</text>
</comment>
<evidence type="ECO:0000256" key="3">
    <source>
        <dbReference type="ARBA" id="ARBA00008562"/>
    </source>
</evidence>
<dbReference type="Proteomes" id="UP000078336">
    <property type="component" value="Unassembled WGS sequence"/>
</dbReference>
<evidence type="ECO:0000313" key="16">
    <source>
        <dbReference type="EMBL" id="OAO77082.1"/>
    </source>
</evidence>
<keyword evidence="8 12" id="KW-0274">FAD</keyword>
<accession>A0A178T7Z0</accession>
<name>A0A178T7Z0_9BACL</name>
<evidence type="ECO:0000256" key="9">
    <source>
        <dbReference type="ARBA" id="ARBA00023002"/>
    </source>
</evidence>
<evidence type="ECO:0000256" key="7">
    <source>
        <dbReference type="ARBA" id="ARBA00022642"/>
    </source>
</evidence>
<dbReference type="InterPro" id="IPR037099">
    <property type="entry name" value="Fum_R/Succ_DH_flav-like_C_sf"/>
</dbReference>
<evidence type="ECO:0000256" key="6">
    <source>
        <dbReference type="ARBA" id="ARBA00022630"/>
    </source>
</evidence>
<dbReference type="NCBIfam" id="NF005978">
    <property type="entry name" value="PRK08071.1"/>
    <property type="match status" value="1"/>
</dbReference>
<keyword evidence="6 12" id="KW-0285">Flavoprotein</keyword>
<evidence type="ECO:0000259" key="15">
    <source>
        <dbReference type="Pfam" id="PF02910"/>
    </source>
</evidence>
<dbReference type="GO" id="GO:0008734">
    <property type="term" value="F:L-aspartate oxidase activity"/>
    <property type="evidence" value="ECO:0007669"/>
    <property type="project" value="UniProtKB-UniRule"/>
</dbReference>
<dbReference type="InterPro" id="IPR015939">
    <property type="entry name" value="Fum_Rdtase/Succ_DH_flav-like_C"/>
</dbReference>
<dbReference type="Gene3D" id="3.90.700.10">
    <property type="entry name" value="Succinate dehydrogenase/fumarate reductase flavoprotein, catalytic domain"/>
    <property type="match status" value="1"/>
</dbReference>
<dbReference type="PATRIC" id="fig|33934.7.peg.2608"/>
<dbReference type="SUPFAM" id="SSF46977">
    <property type="entry name" value="Succinate dehydrogenase/fumarate reductase flavoprotein C-terminal domain"/>
    <property type="match status" value="1"/>
</dbReference>
<dbReference type="AlphaFoldDB" id="A0A178T7Z0"/>
<comment type="subcellular location">
    <subcellularLocation>
        <location evidence="12">Cytoplasm</location>
    </subcellularLocation>
</comment>
<evidence type="ECO:0000256" key="13">
    <source>
        <dbReference type="SAM" id="Phobius"/>
    </source>
</evidence>
<gene>
    <name evidence="16" type="ORF">TAF16_2278</name>
</gene>
<protein>
    <recommendedName>
        <fullName evidence="5 11">L-aspartate oxidase</fullName>
        <ecNumber evidence="4 11">1.4.3.16</ecNumber>
    </recommendedName>
</protein>
<feature type="domain" description="Fumarate reductase/succinate dehydrogenase flavoprotein-like C-terminal" evidence="15">
    <location>
        <begin position="413"/>
        <end position="491"/>
    </location>
</feature>
<comment type="catalytic activity">
    <reaction evidence="10">
        <text>L-aspartate + O2 = iminosuccinate + H2O2</text>
        <dbReference type="Rhea" id="RHEA:25876"/>
        <dbReference type="ChEBI" id="CHEBI:15379"/>
        <dbReference type="ChEBI" id="CHEBI:16240"/>
        <dbReference type="ChEBI" id="CHEBI:29991"/>
        <dbReference type="ChEBI" id="CHEBI:77875"/>
        <dbReference type="EC" id="1.4.3.16"/>
    </reaction>
    <physiologicalReaction direction="left-to-right" evidence="10">
        <dbReference type="Rhea" id="RHEA:25877"/>
    </physiologicalReaction>
</comment>
<dbReference type="Pfam" id="PF00890">
    <property type="entry name" value="FAD_binding_2"/>
    <property type="match status" value="1"/>
</dbReference>
<proteinExistence type="inferred from homology"/>
<dbReference type="GO" id="GO:0033765">
    <property type="term" value="F:steroid dehydrogenase activity, acting on the CH-CH group of donors"/>
    <property type="evidence" value="ECO:0007669"/>
    <property type="project" value="UniProtKB-ARBA"/>
</dbReference>
<keyword evidence="13" id="KW-0812">Transmembrane</keyword>
<comment type="similarity">
    <text evidence="3 12">Belongs to the FAD-dependent oxidoreductase 2 family. NadB subfamily.</text>
</comment>
<evidence type="ECO:0000256" key="12">
    <source>
        <dbReference type="RuleBase" id="RU362049"/>
    </source>
</evidence>
<dbReference type="FunFam" id="3.90.700.10:FF:000002">
    <property type="entry name" value="L-aspartate oxidase"/>
    <property type="match status" value="1"/>
</dbReference>
<dbReference type="EMBL" id="LUCQ01000138">
    <property type="protein sequence ID" value="OAO77082.1"/>
    <property type="molecule type" value="Genomic_DNA"/>
</dbReference>
<evidence type="ECO:0000256" key="8">
    <source>
        <dbReference type="ARBA" id="ARBA00022827"/>
    </source>
</evidence>
<keyword evidence="17" id="KW-1185">Reference proteome</keyword>
<keyword evidence="13" id="KW-1133">Transmembrane helix</keyword>
<dbReference type="InterPro" id="IPR003953">
    <property type="entry name" value="FAD-dep_OxRdtase_2_FAD-bd"/>
</dbReference>
<reference evidence="16 17" key="1">
    <citation type="submission" date="2016-03" db="EMBL/GenBank/DDBJ databases">
        <title>Spore heat resistance.</title>
        <authorList>
            <person name="Boekhorst J."/>
            <person name="Berendsen E.M."/>
            <person name="Wells-Bennik M.H."/>
            <person name="Kuipers O.P."/>
        </authorList>
    </citation>
    <scope>NUCLEOTIDE SEQUENCE [LARGE SCALE GENOMIC DNA]</scope>
    <source>
        <strain evidence="16 17">AF16</strain>
    </source>
</reference>
<dbReference type="InterPro" id="IPR027477">
    <property type="entry name" value="Succ_DH/fumarate_Rdtase_cat_sf"/>
</dbReference>
<feature type="domain" description="FAD-dependent oxidoreductase 2 FAD-binding" evidence="14">
    <location>
        <begin position="11"/>
        <end position="371"/>
    </location>
</feature>
<keyword evidence="9 12" id="KW-0560">Oxidoreductase</keyword>
<evidence type="ECO:0000256" key="1">
    <source>
        <dbReference type="ARBA" id="ARBA00001974"/>
    </source>
</evidence>
<dbReference type="Gene3D" id="3.50.50.60">
    <property type="entry name" value="FAD/NAD(P)-binding domain"/>
    <property type="match status" value="1"/>
</dbReference>
<dbReference type="PRINTS" id="PR00368">
    <property type="entry name" value="FADPNR"/>
</dbReference>
<evidence type="ECO:0000256" key="4">
    <source>
        <dbReference type="ARBA" id="ARBA00012173"/>
    </source>
</evidence>
<evidence type="ECO:0000313" key="17">
    <source>
        <dbReference type="Proteomes" id="UP000078336"/>
    </source>
</evidence>
<dbReference type="EC" id="1.4.3.16" evidence="4 11"/>
<comment type="caution">
    <text evidence="16">The sequence shown here is derived from an EMBL/GenBank/DDBJ whole genome shotgun (WGS) entry which is preliminary data.</text>
</comment>
<comment type="pathway">
    <text evidence="2 12">Cofactor biosynthesis; NAD(+) biosynthesis; iminoaspartate from L-aspartate (oxidase route): step 1/1.</text>
</comment>
<dbReference type="SUPFAM" id="SSF56425">
    <property type="entry name" value="Succinate dehydrogenase/fumarate reductase flavoprotein, catalytic domain"/>
    <property type="match status" value="1"/>
</dbReference>
<dbReference type="UniPathway" id="UPA00253">
    <property type="reaction ID" value="UER00326"/>
</dbReference>
<evidence type="ECO:0000256" key="10">
    <source>
        <dbReference type="ARBA" id="ARBA00048305"/>
    </source>
</evidence>
<comment type="cofactor">
    <cofactor evidence="1 12">
        <name>FAD</name>
        <dbReference type="ChEBI" id="CHEBI:57692"/>
    </cofactor>
</comment>
<dbReference type="InterPro" id="IPR005288">
    <property type="entry name" value="NadB"/>
</dbReference>
<organism evidence="16 17">
    <name type="scientific">Anoxybacillus flavithermus</name>
    <dbReference type="NCBI Taxonomy" id="33934"/>
    <lineage>
        <taxon>Bacteria</taxon>
        <taxon>Bacillati</taxon>
        <taxon>Bacillota</taxon>
        <taxon>Bacilli</taxon>
        <taxon>Bacillales</taxon>
        <taxon>Anoxybacillaceae</taxon>
        <taxon>Anoxybacillus</taxon>
    </lineage>
</organism>
<dbReference type="GO" id="GO:0034628">
    <property type="term" value="P:'de novo' NAD+ biosynthetic process from L-aspartate"/>
    <property type="evidence" value="ECO:0007669"/>
    <property type="project" value="TreeGrafter"/>
</dbReference>
<dbReference type="InterPro" id="IPR036188">
    <property type="entry name" value="FAD/NAD-bd_sf"/>
</dbReference>
<feature type="transmembrane region" description="Helical" evidence="13">
    <location>
        <begin position="12"/>
        <end position="28"/>
    </location>
</feature>
<dbReference type="GO" id="GO:0005737">
    <property type="term" value="C:cytoplasm"/>
    <property type="evidence" value="ECO:0007669"/>
    <property type="project" value="UniProtKB-SubCell"/>
</dbReference>
<evidence type="ECO:0000256" key="2">
    <source>
        <dbReference type="ARBA" id="ARBA00004950"/>
    </source>
</evidence>
<sequence>MKWRSIMHKADVIIVGSGLAALMVAYHLCEHKNVIVFTKSNKEVSNSWLAQGGVAAAIHPADHWLSHYEDTITTGCEHNDDEAVRILVQEGREAIEQFMHLGFSFDVDERGELLFGREGAHRMRRILHAGGDATGKKMVEFLFEKLSSRVLFIENDPVIDLLVNDGRCVGVRTKNGLYVAEATIVATGGIGQLYTFTSNVETATGDGIAMAYRVGAAVADMEFVQFHPTMLYVDGKAVGLISEAVRGEGATLVTDDGRHVMDGVHPQKDLAPRDIVSRAIDREMKNGHLVFLDISAIPHFSSRFPTITSLCERYQINWRSGLIPVVPGAHFLMGGIVVNVDGETTLPGLYAVGEAACTGVHGANRLASNSLLEALVFSRRVAFRLLQKMERRSVMEKSEKKESNERISLPTKEQIQQTMTQYVGIVRDYDQLLQAKQWFEQYSIHKLVNMASEHDDEKRTIIYMLIVGWLITTSALQRKESRGAHYRSDEPFEKMYWEKRRIVRTKTEHLIKEGFR</sequence>